<dbReference type="Proteomes" id="UP000271162">
    <property type="component" value="Unassembled WGS sequence"/>
</dbReference>
<sequence length="182" mass="19754">MVTATALVPLAVLLAWEAAVIKDLRCAFKTEMPGFCGLIRKAHKVNVKTMLNLNGTLLEGVRKNLIEADDALIAVLRKKNKSELLAPLGKALESENHALSELKVSCKEHETDSGCRPGSRGLTRSTLTLIKAIKMVVDENQNKTIIAAEDEFTKAGENKTELIQGFASKVLEAIKSKNATSK</sequence>
<reference evidence="2 3" key="2">
    <citation type="submission" date="2018-11" db="EMBL/GenBank/DDBJ databases">
        <authorList>
            <consortium name="Pathogen Informatics"/>
        </authorList>
    </citation>
    <scope>NUCLEOTIDE SEQUENCE [LARGE SCALE GENOMIC DNA]</scope>
</reference>
<dbReference type="EMBL" id="UYSL01021550">
    <property type="protein sequence ID" value="VDL78557.1"/>
    <property type="molecule type" value="Genomic_DNA"/>
</dbReference>
<evidence type="ECO:0000313" key="4">
    <source>
        <dbReference type="WBParaSite" id="NBR_0001496201-mRNA-1"/>
    </source>
</evidence>
<accession>A0A0N4YE64</accession>
<protein>
    <submittedName>
        <fullName evidence="4">PMEI domain-containing protein</fullName>
    </submittedName>
</protein>
<evidence type="ECO:0000313" key="2">
    <source>
        <dbReference type="EMBL" id="VDL78557.1"/>
    </source>
</evidence>
<gene>
    <name evidence="2" type="ORF">NBR_LOCUS14963</name>
</gene>
<name>A0A0N4YE64_NIPBR</name>
<dbReference type="AlphaFoldDB" id="A0A0N4YE64"/>
<keyword evidence="1" id="KW-0732">Signal</keyword>
<feature type="signal peptide" evidence="1">
    <location>
        <begin position="1"/>
        <end position="18"/>
    </location>
</feature>
<reference evidence="4" key="1">
    <citation type="submission" date="2017-02" db="UniProtKB">
        <authorList>
            <consortium name="WormBaseParasite"/>
        </authorList>
    </citation>
    <scope>IDENTIFICATION</scope>
</reference>
<feature type="chain" id="PRO_5043125729" evidence="1">
    <location>
        <begin position="19"/>
        <end position="182"/>
    </location>
</feature>
<keyword evidence="3" id="KW-1185">Reference proteome</keyword>
<dbReference type="WBParaSite" id="NBR_0001496201-mRNA-1">
    <property type="protein sequence ID" value="NBR_0001496201-mRNA-1"/>
    <property type="gene ID" value="NBR_0001496201"/>
</dbReference>
<evidence type="ECO:0000313" key="3">
    <source>
        <dbReference type="Proteomes" id="UP000271162"/>
    </source>
</evidence>
<proteinExistence type="predicted"/>
<organism evidence="4">
    <name type="scientific">Nippostrongylus brasiliensis</name>
    <name type="common">Rat hookworm</name>
    <dbReference type="NCBI Taxonomy" id="27835"/>
    <lineage>
        <taxon>Eukaryota</taxon>
        <taxon>Metazoa</taxon>
        <taxon>Ecdysozoa</taxon>
        <taxon>Nematoda</taxon>
        <taxon>Chromadorea</taxon>
        <taxon>Rhabditida</taxon>
        <taxon>Rhabditina</taxon>
        <taxon>Rhabditomorpha</taxon>
        <taxon>Strongyloidea</taxon>
        <taxon>Heligmosomidae</taxon>
        <taxon>Nippostrongylus</taxon>
    </lineage>
</organism>
<evidence type="ECO:0000256" key="1">
    <source>
        <dbReference type="SAM" id="SignalP"/>
    </source>
</evidence>